<organism evidence="1 2">
    <name type="scientific">Chryseolinea serpens</name>
    <dbReference type="NCBI Taxonomy" id="947013"/>
    <lineage>
        <taxon>Bacteria</taxon>
        <taxon>Pseudomonadati</taxon>
        <taxon>Bacteroidota</taxon>
        <taxon>Cytophagia</taxon>
        <taxon>Cytophagales</taxon>
        <taxon>Fulvivirgaceae</taxon>
        <taxon>Chryseolinea</taxon>
    </lineage>
</organism>
<dbReference type="EMBL" id="FQWQ01000001">
    <property type="protein sequence ID" value="SHG96741.1"/>
    <property type="molecule type" value="Genomic_DNA"/>
</dbReference>
<dbReference type="RefSeq" id="WP_073134370.1">
    <property type="nucleotide sequence ID" value="NZ_FQWQ01000001.1"/>
</dbReference>
<reference evidence="1 2" key="1">
    <citation type="submission" date="2016-11" db="EMBL/GenBank/DDBJ databases">
        <authorList>
            <person name="Jaros S."/>
            <person name="Januszkiewicz K."/>
            <person name="Wedrychowicz H."/>
        </authorList>
    </citation>
    <scope>NUCLEOTIDE SEQUENCE [LARGE SCALE GENOMIC DNA]</scope>
    <source>
        <strain evidence="1 2">DSM 24574</strain>
    </source>
</reference>
<protein>
    <submittedName>
        <fullName evidence="1">Uncharacterized protein</fullName>
    </submittedName>
</protein>
<dbReference type="AlphaFoldDB" id="A0A1M5P4J3"/>
<proteinExistence type="predicted"/>
<evidence type="ECO:0000313" key="2">
    <source>
        <dbReference type="Proteomes" id="UP000184212"/>
    </source>
</evidence>
<dbReference type="Proteomes" id="UP000184212">
    <property type="component" value="Unassembled WGS sequence"/>
</dbReference>
<dbReference type="OrthoDB" id="795641at2"/>
<name>A0A1M5P4J3_9BACT</name>
<sequence>MEFQPELYDYDFRAIYDTIKEYYPIEGGYKQYTRETLKTFDGYKKINQLVDENFFNKRNYKERWTAFQKFLQGSIDKKMDDAHTLVDTCFGGGVTIDKLVTPEYAKTKMLHYFISVFGPYYTVYAMDRSEVKLPTKMGPSKNEETRILSYHANHVATVSPVFEYELAFLQLQTKIKEWFPTYKFIPYDIGISTIDGISAYVQTYGGNIDAYSDSIYTGLFGPSVPPRCPLRGDQRFGFSEWIKPFSKTETELLEVLKQHIAQTASPPVREQTSLHKVWKLKHWKLAPTAQKPQGMFGMEMIDVMDLTDSGKVICATGKRKVPEIIGCKMEGDNLIFNALVFYKILRISPNELEVVMHVDIAAGSIAIKGALCEMTYETMIEWSDL</sequence>
<keyword evidence="2" id="KW-1185">Reference proteome</keyword>
<evidence type="ECO:0000313" key="1">
    <source>
        <dbReference type="EMBL" id="SHG96741.1"/>
    </source>
</evidence>
<accession>A0A1M5P4J3</accession>
<gene>
    <name evidence="1" type="ORF">SAMN04488109_2674</name>
</gene>